<dbReference type="EMBL" id="CP011452">
    <property type="protein sequence ID" value="AKH43511.1"/>
    <property type="molecule type" value="Genomic_DNA"/>
</dbReference>
<evidence type="ECO:0000313" key="2">
    <source>
        <dbReference type="EMBL" id="AKH43511.1"/>
    </source>
</evidence>
<keyword evidence="3" id="KW-1185">Reference proteome</keyword>
<protein>
    <submittedName>
        <fullName evidence="2">Uncharacterized protein</fullName>
    </submittedName>
</protein>
<proteinExistence type="predicted"/>
<dbReference type="AlphaFoldDB" id="A0A0F7KWG9"/>
<dbReference type="GeneID" id="69695916"/>
<dbReference type="RefSeq" id="WP_151884781.1">
    <property type="nucleotide sequence ID" value="NZ_CP011452.2"/>
</dbReference>
<dbReference type="Proteomes" id="UP000034392">
    <property type="component" value="Chromosome"/>
</dbReference>
<evidence type="ECO:0000256" key="1">
    <source>
        <dbReference type="SAM" id="MobiDB-lite"/>
    </source>
</evidence>
<name>A0A0F7KWG9_9SPHN</name>
<feature type="compositionally biased region" description="Basic and acidic residues" evidence="1">
    <location>
        <begin position="61"/>
        <end position="70"/>
    </location>
</feature>
<sequence length="80" mass="9360">MHYSDEEIERAKTLFARENDQPGHGRMAVAAMAGMSKPGKISHITHRRTWRDYLPKARRDLQKERSDRNFRLGNVSHDLN</sequence>
<reference evidence="2" key="1">
    <citation type="submission" date="2015-05" db="EMBL/GenBank/DDBJ databases">
        <title>The complete genome of Altererythrobacter atlanticus strain 26DY36.</title>
        <authorList>
            <person name="Wu Y.-H."/>
            <person name="Cheng H."/>
            <person name="Wu X.-W."/>
        </authorList>
    </citation>
    <scope>NUCLEOTIDE SEQUENCE [LARGE SCALE GENOMIC DNA]</scope>
    <source>
        <strain evidence="2">26DY36</strain>
    </source>
</reference>
<dbReference type="KEGG" id="aay:WYH_02481"/>
<dbReference type="PATRIC" id="fig|1267766.3.peg.2511"/>
<gene>
    <name evidence="2" type="ORF">WYH_02481</name>
</gene>
<organism evidence="2 3">
    <name type="scientific">Croceibacterium atlanticum</name>
    <dbReference type="NCBI Taxonomy" id="1267766"/>
    <lineage>
        <taxon>Bacteria</taxon>
        <taxon>Pseudomonadati</taxon>
        <taxon>Pseudomonadota</taxon>
        <taxon>Alphaproteobacteria</taxon>
        <taxon>Sphingomonadales</taxon>
        <taxon>Erythrobacteraceae</taxon>
        <taxon>Croceibacterium</taxon>
    </lineage>
</organism>
<dbReference type="OrthoDB" id="7409223at2"/>
<evidence type="ECO:0000313" key="3">
    <source>
        <dbReference type="Proteomes" id="UP000034392"/>
    </source>
</evidence>
<feature type="region of interest" description="Disordered" evidence="1">
    <location>
        <begin position="61"/>
        <end position="80"/>
    </location>
</feature>
<accession>A0A0F7KWG9</accession>